<feature type="transmembrane region" description="Helical" evidence="1">
    <location>
        <begin position="17"/>
        <end position="45"/>
    </location>
</feature>
<evidence type="ECO:0000313" key="2">
    <source>
        <dbReference type="EMBL" id="KAF2013722.1"/>
    </source>
</evidence>
<dbReference type="AlphaFoldDB" id="A0A6A5XKQ8"/>
<name>A0A6A5XKQ8_9PLEO</name>
<keyword evidence="1" id="KW-0472">Membrane</keyword>
<evidence type="ECO:0000256" key="1">
    <source>
        <dbReference type="SAM" id="Phobius"/>
    </source>
</evidence>
<dbReference type="GeneID" id="54279711"/>
<keyword evidence="1" id="KW-1133">Transmembrane helix</keyword>
<organism evidence="2 3">
    <name type="scientific">Aaosphaeria arxii CBS 175.79</name>
    <dbReference type="NCBI Taxonomy" id="1450172"/>
    <lineage>
        <taxon>Eukaryota</taxon>
        <taxon>Fungi</taxon>
        <taxon>Dikarya</taxon>
        <taxon>Ascomycota</taxon>
        <taxon>Pezizomycotina</taxon>
        <taxon>Dothideomycetes</taxon>
        <taxon>Pleosporomycetidae</taxon>
        <taxon>Pleosporales</taxon>
        <taxon>Pleosporales incertae sedis</taxon>
        <taxon>Aaosphaeria</taxon>
    </lineage>
</organism>
<dbReference type="Proteomes" id="UP000799778">
    <property type="component" value="Unassembled WGS sequence"/>
</dbReference>
<evidence type="ECO:0000313" key="3">
    <source>
        <dbReference type="Proteomes" id="UP000799778"/>
    </source>
</evidence>
<gene>
    <name evidence="2" type="ORF">BU24DRAFT_244965</name>
</gene>
<protein>
    <submittedName>
        <fullName evidence="2">Uncharacterized protein</fullName>
    </submittedName>
</protein>
<proteinExistence type="predicted"/>
<dbReference type="RefSeq" id="XP_033382061.1">
    <property type="nucleotide sequence ID" value="XM_033522314.1"/>
</dbReference>
<accession>A0A6A5XKQ8</accession>
<sequence>MYTLIPIHRYVLHHRHLLLTVAIISGGASWTGLLVLLSAMTAFILSPYQILPWISDQVVLFLYTV</sequence>
<keyword evidence="1" id="KW-0812">Transmembrane</keyword>
<keyword evidence="3" id="KW-1185">Reference proteome</keyword>
<dbReference type="EMBL" id="ML978071">
    <property type="protein sequence ID" value="KAF2013722.1"/>
    <property type="molecule type" value="Genomic_DNA"/>
</dbReference>
<reference evidence="2" key="1">
    <citation type="journal article" date="2020" name="Stud. Mycol.">
        <title>101 Dothideomycetes genomes: a test case for predicting lifestyles and emergence of pathogens.</title>
        <authorList>
            <person name="Haridas S."/>
            <person name="Albert R."/>
            <person name="Binder M."/>
            <person name="Bloem J."/>
            <person name="Labutti K."/>
            <person name="Salamov A."/>
            <person name="Andreopoulos B."/>
            <person name="Baker S."/>
            <person name="Barry K."/>
            <person name="Bills G."/>
            <person name="Bluhm B."/>
            <person name="Cannon C."/>
            <person name="Castanera R."/>
            <person name="Culley D."/>
            <person name="Daum C."/>
            <person name="Ezra D."/>
            <person name="Gonzalez J."/>
            <person name="Henrissat B."/>
            <person name="Kuo A."/>
            <person name="Liang C."/>
            <person name="Lipzen A."/>
            <person name="Lutzoni F."/>
            <person name="Magnuson J."/>
            <person name="Mondo S."/>
            <person name="Nolan M."/>
            <person name="Ohm R."/>
            <person name="Pangilinan J."/>
            <person name="Park H.-J."/>
            <person name="Ramirez L."/>
            <person name="Alfaro M."/>
            <person name="Sun H."/>
            <person name="Tritt A."/>
            <person name="Yoshinaga Y."/>
            <person name="Zwiers L.-H."/>
            <person name="Turgeon B."/>
            <person name="Goodwin S."/>
            <person name="Spatafora J."/>
            <person name="Crous P."/>
            <person name="Grigoriev I."/>
        </authorList>
    </citation>
    <scope>NUCLEOTIDE SEQUENCE</scope>
    <source>
        <strain evidence="2">CBS 175.79</strain>
    </source>
</reference>